<dbReference type="CDD" id="cd12380">
    <property type="entry name" value="RRM3_I_PABPs"/>
    <property type="match status" value="1"/>
</dbReference>
<proteinExistence type="predicted"/>
<evidence type="ECO:0000259" key="4">
    <source>
        <dbReference type="PROSITE" id="PS50102"/>
    </source>
</evidence>
<dbReference type="Pfam" id="PF00076">
    <property type="entry name" value="RRM_1"/>
    <property type="match status" value="4"/>
</dbReference>
<evidence type="ECO:0000256" key="1">
    <source>
        <dbReference type="ARBA" id="ARBA00022737"/>
    </source>
</evidence>
<feature type="domain" description="RRM" evidence="4">
    <location>
        <begin position="315"/>
        <end position="392"/>
    </location>
</feature>
<dbReference type="Proteomes" id="UP001412067">
    <property type="component" value="Unassembled WGS sequence"/>
</dbReference>
<accession>A0ABR2LGF3</accession>
<organism evidence="5 6">
    <name type="scientific">Platanthera guangdongensis</name>
    <dbReference type="NCBI Taxonomy" id="2320717"/>
    <lineage>
        <taxon>Eukaryota</taxon>
        <taxon>Viridiplantae</taxon>
        <taxon>Streptophyta</taxon>
        <taxon>Embryophyta</taxon>
        <taxon>Tracheophyta</taxon>
        <taxon>Spermatophyta</taxon>
        <taxon>Magnoliopsida</taxon>
        <taxon>Liliopsida</taxon>
        <taxon>Asparagales</taxon>
        <taxon>Orchidaceae</taxon>
        <taxon>Orchidoideae</taxon>
        <taxon>Orchideae</taxon>
        <taxon>Orchidinae</taxon>
        <taxon>Platanthera</taxon>
    </lineage>
</organism>
<keyword evidence="1" id="KW-0677">Repeat</keyword>
<dbReference type="PANTHER" id="PTHR24012">
    <property type="entry name" value="RNA BINDING PROTEIN"/>
    <property type="match status" value="1"/>
</dbReference>
<comment type="caution">
    <text evidence="5">The sequence shown here is derived from an EMBL/GenBank/DDBJ whole genome shotgun (WGS) entry which is preliminary data.</text>
</comment>
<reference evidence="5 6" key="1">
    <citation type="journal article" date="2022" name="Nat. Plants">
        <title>Genomes of leafy and leafless Platanthera orchids illuminate the evolution of mycoheterotrophy.</title>
        <authorList>
            <person name="Li M.H."/>
            <person name="Liu K.W."/>
            <person name="Li Z."/>
            <person name="Lu H.C."/>
            <person name="Ye Q.L."/>
            <person name="Zhang D."/>
            <person name="Wang J.Y."/>
            <person name="Li Y.F."/>
            <person name="Zhong Z.M."/>
            <person name="Liu X."/>
            <person name="Yu X."/>
            <person name="Liu D.K."/>
            <person name="Tu X.D."/>
            <person name="Liu B."/>
            <person name="Hao Y."/>
            <person name="Liao X.Y."/>
            <person name="Jiang Y.T."/>
            <person name="Sun W.H."/>
            <person name="Chen J."/>
            <person name="Chen Y.Q."/>
            <person name="Ai Y."/>
            <person name="Zhai J.W."/>
            <person name="Wu S.S."/>
            <person name="Zhou Z."/>
            <person name="Hsiao Y.Y."/>
            <person name="Wu W.L."/>
            <person name="Chen Y.Y."/>
            <person name="Lin Y.F."/>
            <person name="Hsu J.L."/>
            <person name="Li C.Y."/>
            <person name="Wang Z.W."/>
            <person name="Zhao X."/>
            <person name="Zhong W.Y."/>
            <person name="Ma X.K."/>
            <person name="Ma L."/>
            <person name="Huang J."/>
            <person name="Chen G.Z."/>
            <person name="Huang M.Z."/>
            <person name="Huang L."/>
            <person name="Peng D.H."/>
            <person name="Luo Y.B."/>
            <person name="Zou S.Q."/>
            <person name="Chen S.P."/>
            <person name="Lan S."/>
            <person name="Tsai W.C."/>
            <person name="Van de Peer Y."/>
            <person name="Liu Z.J."/>
        </authorList>
    </citation>
    <scope>NUCLEOTIDE SEQUENCE [LARGE SCALE GENOMIC DNA]</scope>
    <source>
        <strain evidence="5">Lor288</strain>
    </source>
</reference>
<feature type="domain" description="RRM" evidence="4">
    <location>
        <begin position="121"/>
        <end position="198"/>
    </location>
</feature>
<dbReference type="PROSITE" id="PS50102">
    <property type="entry name" value="RRM"/>
    <property type="match status" value="4"/>
</dbReference>
<dbReference type="InterPro" id="IPR035979">
    <property type="entry name" value="RBD_domain_sf"/>
</dbReference>
<protein>
    <submittedName>
        <fullName evidence="5">Polyadenylate-binding protein 2</fullName>
    </submittedName>
</protein>
<dbReference type="InterPro" id="IPR002343">
    <property type="entry name" value="Hud_Sxl_RNA"/>
</dbReference>
<dbReference type="InterPro" id="IPR000504">
    <property type="entry name" value="RRM_dom"/>
</dbReference>
<evidence type="ECO:0000256" key="2">
    <source>
        <dbReference type="ARBA" id="ARBA00022884"/>
    </source>
</evidence>
<dbReference type="InterPro" id="IPR045305">
    <property type="entry name" value="RRM2_I_PABPs"/>
</dbReference>
<dbReference type="NCBIfam" id="TIGR01628">
    <property type="entry name" value="PABP-1234"/>
    <property type="match status" value="1"/>
</dbReference>
<dbReference type="SUPFAM" id="SSF54928">
    <property type="entry name" value="RNA-binding domain, RBD"/>
    <property type="match status" value="3"/>
</dbReference>
<dbReference type="InterPro" id="IPR012677">
    <property type="entry name" value="Nucleotide-bd_a/b_plait_sf"/>
</dbReference>
<keyword evidence="2 3" id="KW-0694">RNA-binding</keyword>
<dbReference type="InterPro" id="IPR006515">
    <property type="entry name" value="PABP_1234"/>
</dbReference>
<evidence type="ECO:0000313" key="5">
    <source>
        <dbReference type="EMBL" id="KAK8939820.1"/>
    </source>
</evidence>
<dbReference type="CDD" id="cd12379">
    <property type="entry name" value="RRM2_I_PABPs"/>
    <property type="match status" value="1"/>
</dbReference>
<dbReference type="InterPro" id="IPR003954">
    <property type="entry name" value="RRM_euk-type"/>
</dbReference>
<feature type="domain" description="RRM" evidence="4">
    <location>
        <begin position="212"/>
        <end position="289"/>
    </location>
</feature>
<sequence length="463" mass="51408">MANHLAPAPRSPTYLSPPQLSPGPLQSGVFGNVSLYVGDLEKSVTEEQLFDLFNQVGSVISVRVCRDLIRRVSLGYGYVNYHTPQEANRALEFLNFSPLNGKSIRVMFSQRDPTNRRSGYANIFIKNLDPAIDNKSLQDIFISFGPVLSCKVASDSNGQSKGYGFVQFENEESAQKAIGKLSGMLVNDRKVYVGLFMRRQDRDRTNGSPKFTNVFVKNFPETFTEEDLKNEFCEFGDTDSVIIMRDAHGNSKCFGFVNFTQPGAAAAAVEKLNGKTIDDKVLYVGRAQKKVDREAELKAKFEQERNGRLEKLKSSNLYLKNLDESVNDQKLEDIFAPFGEIISCKVMLDSLMQSKGTAFVQFSSPEEANRAVIEMNGRMIGRKPLYVAIAQRKEERRARLQIPFGAALMGALSSGTLLASVCRCIEICVVVASVPMSAYALCPCLLVPCPFPSSSQYTTTIFQ</sequence>
<keyword evidence="6" id="KW-1185">Reference proteome</keyword>
<dbReference type="EMBL" id="JBBWWR010000020">
    <property type="protein sequence ID" value="KAK8939820.1"/>
    <property type="molecule type" value="Genomic_DNA"/>
</dbReference>
<feature type="domain" description="RRM" evidence="4">
    <location>
        <begin position="33"/>
        <end position="111"/>
    </location>
</feature>
<evidence type="ECO:0000313" key="6">
    <source>
        <dbReference type="Proteomes" id="UP001412067"/>
    </source>
</evidence>
<gene>
    <name evidence="5" type="primary">PAB2</name>
    <name evidence="5" type="ORF">KSP40_PGU020686</name>
</gene>
<dbReference type="PRINTS" id="PR00961">
    <property type="entry name" value="HUDSXLRNA"/>
</dbReference>
<name>A0ABR2LGF3_9ASPA</name>
<dbReference type="SMART" id="SM00360">
    <property type="entry name" value="RRM"/>
    <property type="match status" value="4"/>
</dbReference>
<dbReference type="SMART" id="SM00361">
    <property type="entry name" value="RRM_1"/>
    <property type="match status" value="3"/>
</dbReference>
<dbReference type="Gene3D" id="3.30.70.330">
    <property type="match status" value="4"/>
</dbReference>
<evidence type="ECO:0000256" key="3">
    <source>
        <dbReference type="PROSITE-ProRule" id="PRU00176"/>
    </source>
</evidence>